<sequence>MQHAATWKSKITLFLQILLPILVTQISYNAMTVLDTMMSGRAGTSDLAGVAIGASLWMPIAIGLSGIMLAVTPMVAGLYGGGQHEQIAKVVTQALYLAVLLAVVIIILGSVFLEPVLGIMHLDAAVQDVAKRYLTGLSIGIIPLFASSVLRNFFDAQGFTRISMVILLIAVPVNALLNYALIFGELGFPRLGGAGAGYATAITYWLIMLLNVIMVFRVEATRRYRLLLKWYRPSWQAWKEQLSIGVPIGLSIFFEASIFSVVTLLMGTMFDTVKIAAHQAAINFSSLLFMVPLSISSALTILVAYELGADRPKDARAYSRFGIFSAIGLMGTCSIFLYLLRGDIAMLYSSQREVILWIKQFLIYAAFYQLSDAAQASLQGTLRGYKDTSVPFIIALISYWGVGIPAGYMLASHTALGPFGFWVGIIVGLTSAAIGFAVRLRSVQKKTDARSATV</sequence>
<feature type="transmembrane region" description="Helical" evidence="13">
    <location>
        <begin position="354"/>
        <end position="371"/>
    </location>
</feature>
<feature type="transmembrane region" description="Helical" evidence="13">
    <location>
        <begin position="94"/>
        <end position="113"/>
    </location>
</feature>
<keyword evidence="6" id="KW-0050">Antiport</keyword>
<keyword evidence="9 13" id="KW-1133">Transmembrane helix</keyword>
<evidence type="ECO:0000256" key="12">
    <source>
        <dbReference type="ARBA" id="ARBA00031636"/>
    </source>
</evidence>
<protein>
    <recommendedName>
        <fullName evidence="4">Probable multidrug resistance protein NorM</fullName>
    </recommendedName>
    <alternativeName>
        <fullName evidence="12">Multidrug-efflux transporter</fullName>
    </alternativeName>
</protein>
<proteinExistence type="inferred from homology"/>
<dbReference type="PANTHER" id="PTHR43298:SF2">
    <property type="entry name" value="FMN_FAD EXPORTER YEEO-RELATED"/>
    <property type="match status" value="1"/>
</dbReference>
<evidence type="ECO:0000256" key="1">
    <source>
        <dbReference type="ARBA" id="ARBA00003408"/>
    </source>
</evidence>
<comment type="similarity">
    <text evidence="3">Belongs to the multi antimicrobial extrusion (MATE) (TC 2.A.66.1) family.</text>
</comment>
<dbReference type="CDD" id="cd13131">
    <property type="entry name" value="MATE_NorM_like"/>
    <property type="match status" value="1"/>
</dbReference>
<evidence type="ECO:0000256" key="3">
    <source>
        <dbReference type="ARBA" id="ARBA00010199"/>
    </source>
</evidence>
<feature type="transmembrane region" description="Helical" evidence="13">
    <location>
        <begin position="392"/>
        <end position="413"/>
    </location>
</feature>
<evidence type="ECO:0000256" key="7">
    <source>
        <dbReference type="ARBA" id="ARBA00022475"/>
    </source>
</evidence>
<feature type="transmembrane region" description="Helical" evidence="13">
    <location>
        <begin position="162"/>
        <end position="182"/>
    </location>
</feature>
<evidence type="ECO:0000313" key="15">
    <source>
        <dbReference type="Proteomes" id="UP001649230"/>
    </source>
</evidence>
<evidence type="ECO:0000313" key="14">
    <source>
        <dbReference type="EMBL" id="UJF33422.1"/>
    </source>
</evidence>
<evidence type="ECO:0000256" key="10">
    <source>
        <dbReference type="ARBA" id="ARBA00023065"/>
    </source>
</evidence>
<organism evidence="14 15">
    <name type="scientific">Paenibacillus hexagrammi</name>
    <dbReference type="NCBI Taxonomy" id="2908839"/>
    <lineage>
        <taxon>Bacteria</taxon>
        <taxon>Bacillati</taxon>
        <taxon>Bacillota</taxon>
        <taxon>Bacilli</taxon>
        <taxon>Bacillales</taxon>
        <taxon>Paenibacillaceae</taxon>
        <taxon>Paenibacillus</taxon>
    </lineage>
</organism>
<gene>
    <name evidence="14" type="ORF">L0M14_28605</name>
</gene>
<reference evidence="14 15" key="1">
    <citation type="journal article" date="2024" name="Int. J. Syst. Evol. Microbiol.">
        <title>Paenibacillus hexagrammi sp. nov., a novel bacterium isolated from the gut content of Hexagrammos agrammus.</title>
        <authorList>
            <person name="Jung H.K."/>
            <person name="Kim D.G."/>
            <person name="Zin H."/>
            <person name="Park J."/>
            <person name="Jung H."/>
            <person name="Kim Y.O."/>
            <person name="Kong H.J."/>
            <person name="Kim J.W."/>
            <person name="Kim Y.S."/>
        </authorList>
    </citation>
    <scope>NUCLEOTIDE SEQUENCE [LARGE SCALE GENOMIC DNA]</scope>
    <source>
        <strain evidence="14 15">YPD9-1</strain>
    </source>
</reference>
<feature type="transmembrane region" description="Helical" evidence="13">
    <location>
        <begin position="286"/>
        <end position="305"/>
    </location>
</feature>
<feature type="transmembrane region" description="Helical" evidence="13">
    <location>
        <begin position="317"/>
        <end position="339"/>
    </location>
</feature>
<comment type="subcellular location">
    <subcellularLocation>
        <location evidence="2">Cell membrane</location>
        <topology evidence="2">Multi-pass membrane protein</topology>
    </subcellularLocation>
</comment>
<dbReference type="InterPro" id="IPR050222">
    <property type="entry name" value="MATE_MdtK"/>
</dbReference>
<dbReference type="EMBL" id="CP090978">
    <property type="protein sequence ID" value="UJF33422.1"/>
    <property type="molecule type" value="Genomic_DNA"/>
</dbReference>
<evidence type="ECO:0000256" key="5">
    <source>
        <dbReference type="ARBA" id="ARBA00022448"/>
    </source>
</evidence>
<feature type="transmembrane region" description="Helical" evidence="13">
    <location>
        <begin position="133"/>
        <end position="150"/>
    </location>
</feature>
<dbReference type="NCBIfam" id="TIGR00797">
    <property type="entry name" value="matE"/>
    <property type="match status" value="1"/>
</dbReference>
<evidence type="ECO:0000256" key="13">
    <source>
        <dbReference type="SAM" id="Phobius"/>
    </source>
</evidence>
<feature type="transmembrane region" description="Helical" evidence="13">
    <location>
        <begin position="56"/>
        <end position="82"/>
    </location>
</feature>
<evidence type="ECO:0000256" key="9">
    <source>
        <dbReference type="ARBA" id="ARBA00022989"/>
    </source>
</evidence>
<keyword evidence="8 13" id="KW-0812">Transmembrane</keyword>
<accession>A0ABY3SHQ2</accession>
<name>A0ABY3SHQ2_9BACL</name>
<keyword evidence="7" id="KW-1003">Cell membrane</keyword>
<dbReference type="InterPro" id="IPR002528">
    <property type="entry name" value="MATE_fam"/>
</dbReference>
<feature type="transmembrane region" description="Helical" evidence="13">
    <location>
        <begin position="241"/>
        <end position="266"/>
    </location>
</feature>
<comment type="function">
    <text evidence="1">Multidrug efflux pump.</text>
</comment>
<dbReference type="PANTHER" id="PTHR43298">
    <property type="entry name" value="MULTIDRUG RESISTANCE PROTEIN NORM-RELATED"/>
    <property type="match status" value="1"/>
</dbReference>
<dbReference type="PIRSF" id="PIRSF006603">
    <property type="entry name" value="DinF"/>
    <property type="match status" value="1"/>
</dbReference>
<feature type="transmembrane region" description="Helical" evidence="13">
    <location>
        <begin position="202"/>
        <end position="220"/>
    </location>
</feature>
<dbReference type="RefSeq" id="WP_235119789.1">
    <property type="nucleotide sequence ID" value="NZ_CP090978.1"/>
</dbReference>
<dbReference type="InterPro" id="IPR048279">
    <property type="entry name" value="MdtK-like"/>
</dbReference>
<evidence type="ECO:0000256" key="4">
    <source>
        <dbReference type="ARBA" id="ARBA00020268"/>
    </source>
</evidence>
<keyword evidence="10" id="KW-0406">Ion transport</keyword>
<evidence type="ECO:0000256" key="11">
    <source>
        <dbReference type="ARBA" id="ARBA00023136"/>
    </source>
</evidence>
<keyword evidence="5" id="KW-0813">Transport</keyword>
<feature type="transmembrane region" description="Helical" evidence="13">
    <location>
        <begin position="419"/>
        <end position="440"/>
    </location>
</feature>
<evidence type="ECO:0000256" key="8">
    <source>
        <dbReference type="ARBA" id="ARBA00022692"/>
    </source>
</evidence>
<evidence type="ECO:0000256" key="2">
    <source>
        <dbReference type="ARBA" id="ARBA00004651"/>
    </source>
</evidence>
<dbReference type="Proteomes" id="UP001649230">
    <property type="component" value="Chromosome"/>
</dbReference>
<dbReference type="Pfam" id="PF01554">
    <property type="entry name" value="MatE"/>
    <property type="match status" value="2"/>
</dbReference>
<keyword evidence="15" id="KW-1185">Reference proteome</keyword>
<evidence type="ECO:0000256" key="6">
    <source>
        <dbReference type="ARBA" id="ARBA00022449"/>
    </source>
</evidence>
<keyword evidence="11 13" id="KW-0472">Membrane</keyword>